<dbReference type="SUPFAM" id="SSF89392">
    <property type="entry name" value="Prokaryotic lipoproteins and lipoprotein localization factors"/>
    <property type="match status" value="1"/>
</dbReference>
<name>A0AAE3L094_9GAMM</name>
<comment type="function">
    <text evidence="13">Plays a critical role in the incorporation of lipoproteins in the outer membrane after they are released by the LolA protein.</text>
</comment>
<dbReference type="PROSITE" id="PS51257">
    <property type="entry name" value="PROKAR_LIPOPROTEIN"/>
    <property type="match status" value="1"/>
</dbReference>
<keyword evidence="16" id="KW-1185">Reference proteome</keyword>
<gene>
    <name evidence="13" type="primary">lolB</name>
    <name evidence="15" type="ORF">J2T55_000086</name>
</gene>
<evidence type="ECO:0000256" key="2">
    <source>
        <dbReference type="ARBA" id="ARBA00009696"/>
    </source>
</evidence>
<evidence type="ECO:0000256" key="1">
    <source>
        <dbReference type="ARBA" id="ARBA00004459"/>
    </source>
</evidence>
<proteinExistence type="inferred from homology"/>
<comment type="subunit">
    <text evidence="3 13">Monomer.</text>
</comment>
<evidence type="ECO:0000256" key="14">
    <source>
        <dbReference type="SAM" id="SignalP"/>
    </source>
</evidence>
<feature type="signal peptide" evidence="14">
    <location>
        <begin position="1"/>
        <end position="21"/>
    </location>
</feature>
<comment type="caution">
    <text evidence="15">The sequence shown here is derived from an EMBL/GenBank/DDBJ whole genome shotgun (WGS) entry which is preliminary data.</text>
</comment>
<accession>A0AAE3L094</accession>
<evidence type="ECO:0000256" key="7">
    <source>
        <dbReference type="ARBA" id="ARBA00022927"/>
    </source>
</evidence>
<dbReference type="InterPro" id="IPR029046">
    <property type="entry name" value="LolA/LolB/LppX"/>
</dbReference>
<dbReference type="CDD" id="cd16326">
    <property type="entry name" value="LolB"/>
    <property type="match status" value="1"/>
</dbReference>
<dbReference type="RefSeq" id="WP_259053414.1">
    <property type="nucleotide sequence ID" value="NZ_JANUCT010000001.1"/>
</dbReference>
<keyword evidence="7 13" id="KW-0653">Protein transport</keyword>
<dbReference type="EMBL" id="JANUCT010000001">
    <property type="protein sequence ID" value="MCS3902094.1"/>
    <property type="molecule type" value="Genomic_DNA"/>
</dbReference>
<comment type="similarity">
    <text evidence="2 13">Belongs to the LolB family.</text>
</comment>
<dbReference type="GO" id="GO:0044874">
    <property type="term" value="P:lipoprotein localization to outer membrane"/>
    <property type="evidence" value="ECO:0007669"/>
    <property type="project" value="UniProtKB-UniRule"/>
</dbReference>
<evidence type="ECO:0000256" key="11">
    <source>
        <dbReference type="ARBA" id="ARBA00023237"/>
    </source>
</evidence>
<comment type="subcellular location">
    <subcellularLocation>
        <location evidence="1 13">Cell outer membrane</location>
        <topology evidence="1 13">Lipid-anchor</topology>
    </subcellularLocation>
</comment>
<dbReference type="Proteomes" id="UP001204445">
    <property type="component" value="Unassembled WGS sequence"/>
</dbReference>
<dbReference type="HAMAP" id="MF_00233">
    <property type="entry name" value="LolB"/>
    <property type="match status" value="1"/>
</dbReference>
<evidence type="ECO:0000256" key="12">
    <source>
        <dbReference type="ARBA" id="ARBA00023288"/>
    </source>
</evidence>
<keyword evidence="12 13" id="KW-0449">Lipoprotein</keyword>
<evidence type="ECO:0000256" key="8">
    <source>
        <dbReference type="ARBA" id="ARBA00023136"/>
    </source>
</evidence>
<evidence type="ECO:0000256" key="13">
    <source>
        <dbReference type="HAMAP-Rule" id="MF_00233"/>
    </source>
</evidence>
<keyword evidence="9 13" id="KW-0564">Palmitate</keyword>
<keyword evidence="11 13" id="KW-0998">Cell outer membrane</keyword>
<evidence type="ECO:0000256" key="3">
    <source>
        <dbReference type="ARBA" id="ARBA00011245"/>
    </source>
</evidence>
<sequence length="205" mass="23177">MSRPFRVWLALLPALLLCACATTPPPEKQDFSGNVWRLHADKVVSLDNWFLKGRIALRTEADSWSATLHWRQNTDDFRLRVIAPLGQGTIELSGSYGNTITLVDSDNRRYTADNAESLMRERLGWSVPVEALAYWARGLPARGGDISAAEPDTEGRLRYLEQMGWQLEIADYTEALGRTLPRKLTVHNDTVEVRLVVQSWEQPDA</sequence>
<evidence type="ECO:0000256" key="4">
    <source>
        <dbReference type="ARBA" id="ARBA00016202"/>
    </source>
</evidence>
<evidence type="ECO:0000256" key="9">
    <source>
        <dbReference type="ARBA" id="ARBA00023139"/>
    </source>
</evidence>
<reference evidence="15" key="1">
    <citation type="submission" date="2022-08" db="EMBL/GenBank/DDBJ databases">
        <title>Genomic Encyclopedia of Type Strains, Phase III (KMG-III): the genomes of soil and plant-associated and newly described type strains.</title>
        <authorList>
            <person name="Whitman W."/>
        </authorList>
    </citation>
    <scope>NUCLEOTIDE SEQUENCE</scope>
    <source>
        <strain evidence="15">HMT 1</strain>
    </source>
</reference>
<keyword evidence="6 13" id="KW-0732">Signal</keyword>
<keyword evidence="8 13" id="KW-0472">Membrane</keyword>
<keyword evidence="5 13" id="KW-0813">Transport</keyword>
<organism evidence="15 16">
    <name type="scientific">Methylohalomonas lacus</name>
    <dbReference type="NCBI Taxonomy" id="398773"/>
    <lineage>
        <taxon>Bacteria</taxon>
        <taxon>Pseudomonadati</taxon>
        <taxon>Pseudomonadota</taxon>
        <taxon>Gammaproteobacteria</taxon>
        <taxon>Methylohalomonadales</taxon>
        <taxon>Methylohalomonadaceae</taxon>
        <taxon>Methylohalomonas</taxon>
    </lineage>
</organism>
<evidence type="ECO:0000313" key="16">
    <source>
        <dbReference type="Proteomes" id="UP001204445"/>
    </source>
</evidence>
<feature type="chain" id="PRO_5042097470" description="Outer-membrane lipoprotein LolB" evidence="14">
    <location>
        <begin position="22"/>
        <end position="205"/>
    </location>
</feature>
<evidence type="ECO:0000313" key="15">
    <source>
        <dbReference type="EMBL" id="MCS3902094.1"/>
    </source>
</evidence>
<dbReference type="Pfam" id="PF03550">
    <property type="entry name" value="LolB"/>
    <property type="match status" value="1"/>
</dbReference>
<evidence type="ECO:0000256" key="10">
    <source>
        <dbReference type="ARBA" id="ARBA00023186"/>
    </source>
</evidence>
<evidence type="ECO:0000256" key="6">
    <source>
        <dbReference type="ARBA" id="ARBA00022729"/>
    </source>
</evidence>
<dbReference type="AlphaFoldDB" id="A0AAE3L094"/>
<dbReference type="InterPro" id="IPR004565">
    <property type="entry name" value="OM_lipoprot_LolB"/>
</dbReference>
<dbReference type="Gene3D" id="2.50.20.10">
    <property type="entry name" value="Lipoprotein localisation LolA/LolB/LppX"/>
    <property type="match status" value="1"/>
</dbReference>
<dbReference type="GO" id="GO:0009279">
    <property type="term" value="C:cell outer membrane"/>
    <property type="evidence" value="ECO:0007669"/>
    <property type="project" value="UniProtKB-SubCell"/>
</dbReference>
<keyword evidence="10 13" id="KW-0143">Chaperone</keyword>
<protein>
    <recommendedName>
        <fullName evidence="4 13">Outer-membrane lipoprotein LolB</fullName>
    </recommendedName>
</protein>
<dbReference type="NCBIfam" id="TIGR00548">
    <property type="entry name" value="lolB"/>
    <property type="match status" value="1"/>
</dbReference>
<dbReference type="GO" id="GO:0015031">
    <property type="term" value="P:protein transport"/>
    <property type="evidence" value="ECO:0007669"/>
    <property type="project" value="UniProtKB-KW"/>
</dbReference>
<evidence type="ECO:0000256" key="5">
    <source>
        <dbReference type="ARBA" id="ARBA00022448"/>
    </source>
</evidence>